<name>A0A0L8VDQ5_9BACT</name>
<feature type="domain" description="FecR protein" evidence="2">
    <location>
        <begin position="188"/>
        <end position="277"/>
    </location>
</feature>
<dbReference type="FunFam" id="2.60.120.1440:FF:000001">
    <property type="entry name" value="Putative anti-sigma factor"/>
    <property type="match status" value="1"/>
</dbReference>
<dbReference type="PANTHER" id="PTHR30273">
    <property type="entry name" value="PERIPLASMIC SIGNAL SENSOR AND SIGMA FACTOR ACTIVATOR FECR-RELATED"/>
    <property type="match status" value="1"/>
</dbReference>
<keyword evidence="5" id="KW-1185">Reference proteome</keyword>
<organism evidence="4 5">
    <name type="scientific">Sunxiuqinia dokdonensis</name>
    <dbReference type="NCBI Taxonomy" id="1409788"/>
    <lineage>
        <taxon>Bacteria</taxon>
        <taxon>Pseudomonadati</taxon>
        <taxon>Bacteroidota</taxon>
        <taxon>Bacteroidia</taxon>
        <taxon>Marinilabiliales</taxon>
        <taxon>Prolixibacteraceae</taxon>
        <taxon>Sunxiuqinia</taxon>
    </lineage>
</organism>
<dbReference type="GO" id="GO:0016989">
    <property type="term" value="F:sigma factor antagonist activity"/>
    <property type="evidence" value="ECO:0007669"/>
    <property type="project" value="TreeGrafter"/>
</dbReference>
<protein>
    <submittedName>
        <fullName evidence="4">Uncharacterized protein</fullName>
    </submittedName>
</protein>
<evidence type="ECO:0000259" key="3">
    <source>
        <dbReference type="Pfam" id="PF16344"/>
    </source>
</evidence>
<dbReference type="STRING" id="1409788.NC99_05870"/>
<keyword evidence="1" id="KW-0472">Membrane</keyword>
<evidence type="ECO:0000256" key="1">
    <source>
        <dbReference type="SAM" id="Phobius"/>
    </source>
</evidence>
<dbReference type="Pfam" id="PF04773">
    <property type="entry name" value="FecR"/>
    <property type="match status" value="1"/>
</dbReference>
<keyword evidence="1" id="KW-1133">Transmembrane helix</keyword>
<keyword evidence="1" id="KW-0812">Transmembrane</keyword>
<dbReference type="AlphaFoldDB" id="A0A0L8VDQ5"/>
<feature type="transmembrane region" description="Helical" evidence="1">
    <location>
        <begin position="83"/>
        <end position="109"/>
    </location>
</feature>
<dbReference type="RefSeq" id="WP_053179556.1">
    <property type="nucleotide sequence ID" value="NZ_LGIA01000024.1"/>
</dbReference>
<dbReference type="InterPro" id="IPR032508">
    <property type="entry name" value="FecR_C"/>
</dbReference>
<evidence type="ECO:0000313" key="4">
    <source>
        <dbReference type="EMBL" id="KOH46610.1"/>
    </source>
</evidence>
<dbReference type="Gene3D" id="3.55.50.30">
    <property type="match status" value="1"/>
</dbReference>
<reference evidence="5" key="1">
    <citation type="submission" date="2015-07" db="EMBL/GenBank/DDBJ databases">
        <title>Genome sequencing of Sunxiuqinia dokdonensis strain SK.</title>
        <authorList>
            <person name="Ahn S."/>
            <person name="Kim B.-C."/>
        </authorList>
    </citation>
    <scope>NUCLEOTIDE SEQUENCE [LARGE SCALE GENOMIC DNA]</scope>
    <source>
        <strain evidence="5">SK</strain>
    </source>
</reference>
<accession>A0A0L8VDQ5</accession>
<dbReference type="Proteomes" id="UP000036958">
    <property type="component" value="Unassembled WGS sequence"/>
</dbReference>
<proteinExistence type="predicted"/>
<dbReference type="InterPro" id="IPR006860">
    <property type="entry name" value="FecR"/>
</dbReference>
<evidence type="ECO:0000313" key="5">
    <source>
        <dbReference type="Proteomes" id="UP000036958"/>
    </source>
</evidence>
<dbReference type="Pfam" id="PF16344">
    <property type="entry name" value="FecR_C"/>
    <property type="match status" value="1"/>
</dbReference>
<dbReference type="OrthoDB" id="1123467at2"/>
<comment type="caution">
    <text evidence="4">The sequence shown here is derived from an EMBL/GenBank/DDBJ whole genome shotgun (WGS) entry which is preliminary data.</text>
</comment>
<feature type="domain" description="Protein FecR C-terminal" evidence="3">
    <location>
        <begin position="328"/>
        <end position="391"/>
    </location>
</feature>
<evidence type="ECO:0000259" key="2">
    <source>
        <dbReference type="Pfam" id="PF04773"/>
    </source>
</evidence>
<gene>
    <name evidence="4" type="ORF">NC99_05870</name>
</gene>
<dbReference type="InterPro" id="IPR012373">
    <property type="entry name" value="Ferrdict_sens_TM"/>
</dbReference>
<dbReference type="Gene3D" id="2.60.120.1440">
    <property type="match status" value="1"/>
</dbReference>
<sequence>MERFQKYIEDREFVRWILQPSQNLNDYWHNYLADHPEEQEPVALARKLILSVRTKNEAESGNESLDLLATILREIDRRKRRNYFLTLGFSALKYAAVGLLFFVLGMTFYNNQKSEELKALYFMLAETLTNSNHIQLLLSDGNHVVISEQESDIEYTNGGQLIINKQDTLQTNAQPKKNFQNQLIVPYGKHSSIKLPDGTLAHLNAGSRLVYPAAFAGKTREVFLVGEGFFEVAHHESMPFLVNTSDVEVLALGTKFNVSAYPSDPVIETVLVEGKVNVKENGFRFLSNDFLLKPNQKAAYHKEESQIIINTVNVQNYISWHDGFLNLTTSDLNQVTRKLERFYAIQIILDSPELPSETITGKLKLVEEPAIALGILAKTAGVELTKIDETTYALK</sequence>
<dbReference type="PANTHER" id="PTHR30273:SF2">
    <property type="entry name" value="PROTEIN FECR"/>
    <property type="match status" value="1"/>
</dbReference>
<dbReference type="EMBL" id="LGIA01000024">
    <property type="protein sequence ID" value="KOH46610.1"/>
    <property type="molecule type" value="Genomic_DNA"/>
</dbReference>